<keyword evidence="2" id="KW-1185">Reference proteome</keyword>
<gene>
    <name evidence="3" type="primary">LOC109125245</name>
</gene>
<protein>
    <submittedName>
        <fullName evidence="3">Uncharacterized protein LOC109125245</fullName>
    </submittedName>
</protein>
<dbReference type="RefSeq" id="XP_019099128.1">
    <property type="nucleotide sequence ID" value="XM_019243583.1"/>
</dbReference>
<feature type="region of interest" description="Disordered" evidence="1">
    <location>
        <begin position="57"/>
        <end position="77"/>
    </location>
</feature>
<organism evidence="2 3">
    <name type="scientific">Camelina sativa</name>
    <name type="common">False flax</name>
    <name type="synonym">Myagrum sativum</name>
    <dbReference type="NCBI Taxonomy" id="90675"/>
    <lineage>
        <taxon>Eukaryota</taxon>
        <taxon>Viridiplantae</taxon>
        <taxon>Streptophyta</taxon>
        <taxon>Embryophyta</taxon>
        <taxon>Tracheophyta</taxon>
        <taxon>Spermatophyta</taxon>
        <taxon>Magnoliopsida</taxon>
        <taxon>eudicotyledons</taxon>
        <taxon>Gunneridae</taxon>
        <taxon>Pentapetalae</taxon>
        <taxon>rosids</taxon>
        <taxon>malvids</taxon>
        <taxon>Brassicales</taxon>
        <taxon>Brassicaceae</taxon>
        <taxon>Camelineae</taxon>
        <taxon>Camelina</taxon>
    </lineage>
</organism>
<name>A0ABM1RJE0_CAMSA</name>
<evidence type="ECO:0000313" key="2">
    <source>
        <dbReference type="Proteomes" id="UP000694864"/>
    </source>
</evidence>
<proteinExistence type="predicted"/>
<reference evidence="3" key="2">
    <citation type="submission" date="2025-08" db="UniProtKB">
        <authorList>
            <consortium name="RefSeq"/>
        </authorList>
    </citation>
    <scope>IDENTIFICATION</scope>
    <source>
        <tissue evidence="3">Leaf</tissue>
    </source>
</reference>
<reference evidence="2" key="1">
    <citation type="journal article" date="2014" name="Nat. Commun.">
        <title>The emerging biofuel crop Camelina sativa retains a highly undifferentiated hexaploid genome structure.</title>
        <authorList>
            <person name="Kagale S."/>
            <person name="Koh C."/>
            <person name="Nixon J."/>
            <person name="Bollina V."/>
            <person name="Clarke W.E."/>
            <person name="Tuteja R."/>
            <person name="Spillane C."/>
            <person name="Robinson S.J."/>
            <person name="Links M.G."/>
            <person name="Clarke C."/>
            <person name="Higgins E.E."/>
            <person name="Huebert T."/>
            <person name="Sharpe A.G."/>
            <person name="Parkin I.A."/>
        </authorList>
    </citation>
    <scope>NUCLEOTIDE SEQUENCE [LARGE SCALE GENOMIC DNA]</scope>
    <source>
        <strain evidence="2">cv. DH55</strain>
    </source>
</reference>
<sequence length="210" mass="23766">MNESITDMGKNLMGRINALEGKFECYVEKRMGVLDEKFSDRIKTVEVDLKGMKETKATNVPIDSTSNNNEEDEAHSHQPSWMVEMKETSKDEFPFPRVVKKVYTVSNKKKKSETEISADLPLCEQNYFTQDHQKNFVGDVLKKLGRKNACPAAVKVEKEKGKRPAADGDELEDITDKVVALDTKMASSSEDTWDDPEQQLISKRLDATLT</sequence>
<feature type="compositionally biased region" description="Polar residues" evidence="1">
    <location>
        <begin position="57"/>
        <end position="68"/>
    </location>
</feature>
<accession>A0ABM1RJE0</accession>
<dbReference type="Proteomes" id="UP000694864">
    <property type="component" value="Chromosome 3"/>
</dbReference>
<feature type="region of interest" description="Disordered" evidence="1">
    <location>
        <begin position="185"/>
        <end position="210"/>
    </location>
</feature>
<evidence type="ECO:0000313" key="3">
    <source>
        <dbReference type="RefSeq" id="XP_019099128.1"/>
    </source>
</evidence>
<evidence type="ECO:0000256" key="1">
    <source>
        <dbReference type="SAM" id="MobiDB-lite"/>
    </source>
</evidence>
<dbReference type="GeneID" id="109125245"/>